<dbReference type="PANTHER" id="PTHR30050:SF2">
    <property type="entry name" value="CHROMOSOMAL REPLICATION INITIATOR PROTEIN DNAA"/>
    <property type="match status" value="1"/>
</dbReference>
<dbReference type="Pfam" id="PF22688">
    <property type="entry name" value="Hda_lid"/>
    <property type="match status" value="1"/>
</dbReference>
<dbReference type="CDD" id="cd00009">
    <property type="entry name" value="AAA"/>
    <property type="match status" value="1"/>
</dbReference>
<accession>A0ABM9HD07</accession>
<reference evidence="3 4" key="1">
    <citation type="submission" date="2022-09" db="EMBL/GenBank/DDBJ databases">
        <authorList>
            <person name="Kop L."/>
        </authorList>
    </citation>
    <scope>NUCLEOTIDE SEQUENCE [LARGE SCALE GENOMIC DNA]</scope>
    <source>
        <strain evidence="3 4">347</strain>
    </source>
</reference>
<dbReference type="RefSeq" id="WP_282010861.1">
    <property type="nucleotide sequence ID" value="NZ_OX336137.1"/>
</dbReference>
<evidence type="ECO:0000313" key="4">
    <source>
        <dbReference type="Proteomes" id="UP001157733"/>
    </source>
</evidence>
<dbReference type="PRINTS" id="PR00051">
    <property type="entry name" value="DNAA"/>
</dbReference>
<dbReference type="InterPro" id="IPR020591">
    <property type="entry name" value="Chromosome_initiator_DnaA-like"/>
</dbReference>
<keyword evidence="1" id="KW-0235">DNA replication</keyword>
<dbReference type="Proteomes" id="UP001157733">
    <property type="component" value="Chromosome"/>
</dbReference>
<dbReference type="SUPFAM" id="SSF52540">
    <property type="entry name" value="P-loop containing nucleoside triphosphate hydrolases"/>
    <property type="match status" value="1"/>
</dbReference>
<evidence type="ECO:0000313" key="3">
    <source>
        <dbReference type="EMBL" id="CAI2717946.1"/>
    </source>
</evidence>
<evidence type="ECO:0000259" key="2">
    <source>
        <dbReference type="SMART" id="SM00382"/>
    </source>
</evidence>
<dbReference type="Gene3D" id="3.40.50.300">
    <property type="entry name" value="P-loop containing nucleotide triphosphate hydrolases"/>
    <property type="match status" value="1"/>
</dbReference>
<dbReference type="InterPro" id="IPR003593">
    <property type="entry name" value="AAA+_ATPase"/>
</dbReference>
<dbReference type="PANTHER" id="PTHR30050">
    <property type="entry name" value="CHROMOSOMAL REPLICATION INITIATOR PROTEIN DNAA"/>
    <property type="match status" value="1"/>
</dbReference>
<keyword evidence="4" id="KW-1185">Reference proteome</keyword>
<organism evidence="3 4">
    <name type="scientific">Nitrospina watsonii</name>
    <dbReference type="NCBI Taxonomy" id="1323948"/>
    <lineage>
        <taxon>Bacteria</taxon>
        <taxon>Pseudomonadati</taxon>
        <taxon>Nitrospinota/Tectimicrobiota group</taxon>
        <taxon>Nitrospinota</taxon>
        <taxon>Nitrospinia</taxon>
        <taxon>Nitrospinales</taxon>
        <taxon>Nitrospinaceae</taxon>
        <taxon>Nitrospina</taxon>
    </lineage>
</organism>
<dbReference type="Gene3D" id="1.10.8.60">
    <property type="match status" value="1"/>
</dbReference>
<dbReference type="InterPro" id="IPR027417">
    <property type="entry name" value="P-loop_NTPase"/>
</dbReference>
<sequence length="248" mass="27535">MSRQDSNSRQLILNFPARPEYTFDNFIVSKGTEFAWDTARQFASPEPAPYQTLFLAGNTGLGKTHLLMATGNLASETGSALYVHCEDFLHTVAAGEESAASALAPLENVDIFLMDDMDRIAGHPAAQEILYLIYNTLREKDKKIMFAGRTPPHLLPATESYLRSRFQWGMTAELKPIDDATTARLIPKLAQDVGLEIPDKITQFLLTRLPRDFPSIKDAIARINQESFARKQKVTLPLVKAALGLPDS</sequence>
<gene>
    <name evidence="3" type="ORF">NSPWAT_1087</name>
</gene>
<comment type="similarity">
    <text evidence="1">Belongs to the DnaA family.</text>
</comment>
<feature type="domain" description="AAA+ ATPase" evidence="2">
    <location>
        <begin position="49"/>
        <end position="174"/>
    </location>
</feature>
<dbReference type="InterPro" id="IPR013317">
    <property type="entry name" value="DnaA_dom"/>
</dbReference>
<dbReference type="InterPro" id="IPR055199">
    <property type="entry name" value="Hda_lid"/>
</dbReference>
<name>A0ABM9HD07_9BACT</name>
<dbReference type="Pfam" id="PF00308">
    <property type="entry name" value="Bac_DnaA"/>
    <property type="match status" value="1"/>
</dbReference>
<dbReference type="SMART" id="SM00382">
    <property type="entry name" value="AAA"/>
    <property type="match status" value="1"/>
</dbReference>
<evidence type="ECO:0000256" key="1">
    <source>
        <dbReference type="RuleBase" id="RU004227"/>
    </source>
</evidence>
<dbReference type="EMBL" id="OX336137">
    <property type="protein sequence ID" value="CAI2717946.1"/>
    <property type="molecule type" value="Genomic_DNA"/>
</dbReference>
<protein>
    <submittedName>
        <fullName evidence="3">Chromosomal replication initiator protein DnaA</fullName>
    </submittedName>
</protein>
<proteinExistence type="inferred from homology"/>